<proteinExistence type="predicted"/>
<evidence type="ECO:0000313" key="4">
    <source>
        <dbReference type="Proteomes" id="UP000002383"/>
    </source>
</evidence>
<evidence type="ECO:0000313" key="3">
    <source>
        <dbReference type="EMBL" id="ACL73753.1"/>
    </source>
</evidence>
<protein>
    <recommendedName>
        <fullName evidence="2">DUF4397 domain-containing protein</fullName>
    </recommendedName>
</protein>
<keyword evidence="1" id="KW-0732">Signal</keyword>
<evidence type="ECO:0000259" key="2">
    <source>
        <dbReference type="Pfam" id="PF14344"/>
    </source>
</evidence>
<dbReference type="EMBL" id="CP001339">
    <property type="protein sequence ID" value="ACL73753.1"/>
    <property type="molecule type" value="Genomic_DNA"/>
</dbReference>
<dbReference type="RefSeq" id="WP_012639228.1">
    <property type="nucleotide sequence ID" value="NC_011901.1"/>
</dbReference>
<dbReference type="STRING" id="396588.Tgr7_2678"/>
<dbReference type="Proteomes" id="UP000002383">
    <property type="component" value="Chromosome"/>
</dbReference>
<dbReference type="InterPro" id="IPR025510">
    <property type="entry name" value="DUF4397"/>
</dbReference>
<dbReference type="OrthoDB" id="9783299at2"/>
<feature type="signal peptide" evidence="1">
    <location>
        <begin position="1"/>
        <end position="18"/>
    </location>
</feature>
<feature type="domain" description="DUF4397" evidence="2">
    <location>
        <begin position="250"/>
        <end position="365"/>
    </location>
</feature>
<gene>
    <name evidence="3" type="ordered locus">Tgr7_2678</name>
</gene>
<feature type="domain" description="DUF4397" evidence="2">
    <location>
        <begin position="35"/>
        <end position="152"/>
    </location>
</feature>
<sequence precursor="true">MKRILVLMVFLLAALSLAGCNSSSSSSSSSDPTTQVRVLHASPDAPAVNILAGGSPVLEGVDYKDGSGYLTVPAGSLEVAVDGLLPGGATLTVIGPLDIDLEAGTQYTVVAFGEVTEIKPLLITVDRVTVGAGETRIQVLHAAPNAPEVDVYLLPPDTNTVPEGVAPVGTFEAEGVLGPVNVQAGSYQIIVTLADDADTIVFDSGTVDLPGGADLLVVAVQNTAAGDAPISLVVMDGEGSTEILDKNSPANVRVVHASADAPNVDVVANDVVTLVNDLAFPEFTAYLAPAPDTYNIKVGPTGNAVGNPVIEADLTLEAGQSYTVIAVGTLAEIEPLVLVDNRRRIATEARVRIVHASTLAGNVDIFVTDAADTDLTTVDPVFSDVPFKAETGYVSLAAGTYFVTVTPVGEPETAAIGPVELELEAGGLYGAIARDPLPPETDLGLILLDDLAEPI</sequence>
<dbReference type="Pfam" id="PF14344">
    <property type="entry name" value="DUF4397"/>
    <property type="match status" value="2"/>
</dbReference>
<reference evidence="3 4" key="1">
    <citation type="journal article" date="2011" name="Stand. Genomic Sci.">
        <title>Complete genome sequence of 'Thioalkalivibrio sulfidophilus' HL-EbGr7.</title>
        <authorList>
            <person name="Muyzer G."/>
            <person name="Sorokin D.Y."/>
            <person name="Mavromatis K."/>
            <person name="Lapidus A."/>
            <person name="Clum A."/>
            <person name="Ivanova N."/>
            <person name="Pati A."/>
            <person name="d'Haeseleer P."/>
            <person name="Woyke T."/>
            <person name="Kyrpides N.C."/>
        </authorList>
    </citation>
    <scope>NUCLEOTIDE SEQUENCE [LARGE SCALE GENOMIC DNA]</scope>
    <source>
        <strain evidence="3 4">HL-EbGR7</strain>
    </source>
</reference>
<keyword evidence="4" id="KW-1185">Reference proteome</keyword>
<dbReference type="HOGENOM" id="CLU_023664_0_0_6"/>
<organism evidence="3 4">
    <name type="scientific">Thioalkalivibrio sulfidiphilus (strain HL-EbGR7)</name>
    <dbReference type="NCBI Taxonomy" id="396588"/>
    <lineage>
        <taxon>Bacteria</taxon>
        <taxon>Pseudomonadati</taxon>
        <taxon>Pseudomonadota</taxon>
        <taxon>Gammaproteobacteria</taxon>
        <taxon>Chromatiales</taxon>
        <taxon>Ectothiorhodospiraceae</taxon>
        <taxon>Thioalkalivibrio</taxon>
    </lineage>
</organism>
<dbReference type="PROSITE" id="PS51257">
    <property type="entry name" value="PROKAR_LIPOPROTEIN"/>
    <property type="match status" value="1"/>
</dbReference>
<accession>B8GMT8</accession>
<dbReference type="KEGG" id="tgr:Tgr7_2678"/>
<name>B8GMT8_THISH</name>
<feature type="chain" id="PRO_5002872847" description="DUF4397 domain-containing protein" evidence="1">
    <location>
        <begin position="19"/>
        <end position="455"/>
    </location>
</feature>
<dbReference type="eggNOG" id="COG1404">
    <property type="taxonomic scope" value="Bacteria"/>
</dbReference>
<dbReference type="AlphaFoldDB" id="B8GMT8"/>
<evidence type="ECO:0000256" key="1">
    <source>
        <dbReference type="SAM" id="SignalP"/>
    </source>
</evidence>